<dbReference type="EMBL" id="JABANE010000005">
    <property type="protein sequence ID" value="NME66916.1"/>
    <property type="molecule type" value="Genomic_DNA"/>
</dbReference>
<reference evidence="1 2" key="1">
    <citation type="submission" date="2020-04" db="EMBL/GenBank/DDBJ databases">
        <title>Flammeovirga sp. SR4, a novel species isolated from seawater.</title>
        <authorList>
            <person name="Wang X."/>
        </authorList>
    </citation>
    <scope>NUCLEOTIDE SEQUENCE [LARGE SCALE GENOMIC DNA]</scope>
    <source>
        <strain evidence="1 2">ATCC 23126</strain>
    </source>
</reference>
<comment type="caution">
    <text evidence="1">The sequence shown here is derived from an EMBL/GenBank/DDBJ whole genome shotgun (WGS) entry which is preliminary data.</text>
</comment>
<dbReference type="AlphaFoldDB" id="A0A7X9RSD8"/>
<keyword evidence="2" id="KW-1185">Reference proteome</keyword>
<protein>
    <submittedName>
        <fullName evidence="1">Uncharacterized protein</fullName>
    </submittedName>
</protein>
<dbReference type="Proteomes" id="UP000576082">
    <property type="component" value="Unassembled WGS sequence"/>
</dbReference>
<dbReference type="RefSeq" id="WP_169654853.1">
    <property type="nucleotide sequence ID" value="NZ_JABANE010000005.1"/>
</dbReference>
<accession>A0A7X9RSD8</accession>
<name>A0A7X9RSD8_9BACT</name>
<sequence>MRKGTKRYYGQMITSNKESFVGKELDVIMKNGQSYHGIIKGANDTALQMKDGLDGKHELLFSNIDEIIEIIPAKY</sequence>
<evidence type="ECO:0000313" key="1">
    <source>
        <dbReference type="EMBL" id="NME66916.1"/>
    </source>
</evidence>
<proteinExistence type="predicted"/>
<organism evidence="1 2">
    <name type="scientific">Flammeovirga aprica JL-4</name>
    <dbReference type="NCBI Taxonomy" id="694437"/>
    <lineage>
        <taxon>Bacteria</taxon>
        <taxon>Pseudomonadati</taxon>
        <taxon>Bacteroidota</taxon>
        <taxon>Cytophagia</taxon>
        <taxon>Cytophagales</taxon>
        <taxon>Flammeovirgaceae</taxon>
        <taxon>Flammeovirga</taxon>
    </lineage>
</organism>
<evidence type="ECO:0000313" key="2">
    <source>
        <dbReference type="Proteomes" id="UP000576082"/>
    </source>
</evidence>
<gene>
    <name evidence="1" type="ORF">HHU12_02960</name>
</gene>